<keyword evidence="2" id="KW-1185">Reference proteome</keyword>
<sequence length="124" mass="13324">MKIDAVVDLVDGRPYVRELHITTEPGDPSITGEHLRTIRLTDLITANLPPDAPITPAEATRLRALGPTPETITAVATVYRAALRAGQPPTKTVRETFGISQSTAGNWIARARSADCVAPYSPRP</sequence>
<dbReference type="Proteomes" id="UP000002213">
    <property type="component" value="Chromosome"/>
</dbReference>
<dbReference type="STRING" id="446462.Amir_1655"/>
<name>C6WBN6_ACTMD</name>
<evidence type="ECO:0000313" key="1">
    <source>
        <dbReference type="EMBL" id="ACU35604.1"/>
    </source>
</evidence>
<reference evidence="1 2" key="1">
    <citation type="journal article" date="2009" name="Stand. Genomic Sci.">
        <title>Complete genome sequence of Actinosynnema mirum type strain (101).</title>
        <authorList>
            <person name="Land M."/>
            <person name="Lapidus A."/>
            <person name="Mayilraj S."/>
            <person name="Chen F."/>
            <person name="Copeland A."/>
            <person name="Del Rio T.G."/>
            <person name="Nolan M."/>
            <person name="Lucas S."/>
            <person name="Tice H."/>
            <person name="Cheng J.F."/>
            <person name="Chertkov O."/>
            <person name="Bruce D."/>
            <person name="Goodwin L."/>
            <person name="Pitluck S."/>
            <person name="Rohde M."/>
            <person name="Goker M."/>
            <person name="Pati A."/>
            <person name="Ivanova N."/>
            <person name="Mavromatis K."/>
            <person name="Chen A."/>
            <person name="Palaniappan K."/>
            <person name="Hauser L."/>
            <person name="Chang Y.J."/>
            <person name="Jeffries C.C."/>
            <person name="Brettin T."/>
            <person name="Detter J.C."/>
            <person name="Han C."/>
            <person name="Chain P."/>
            <person name="Tindall B.J."/>
            <person name="Bristow J."/>
            <person name="Eisen J.A."/>
            <person name="Markowitz V."/>
            <person name="Hugenholtz P."/>
            <person name="Kyrpides N.C."/>
            <person name="Klenk H.P."/>
        </authorList>
    </citation>
    <scope>NUCLEOTIDE SEQUENCE [LARGE SCALE GENOMIC DNA]</scope>
    <source>
        <strain evidence="2">ATCC 29888 / DSM 43827 / JCM 3225 / NBRC 14064 / NCIMB 13271 / NRRL B-12336 / IMRU 3971 / 101</strain>
    </source>
</reference>
<organism evidence="1 2">
    <name type="scientific">Actinosynnema mirum (strain ATCC 29888 / DSM 43827 / JCM 3225 / NBRC 14064 / NCIMB 13271 / NRRL B-12336 / IMRU 3971 / 101)</name>
    <dbReference type="NCBI Taxonomy" id="446462"/>
    <lineage>
        <taxon>Bacteria</taxon>
        <taxon>Bacillati</taxon>
        <taxon>Actinomycetota</taxon>
        <taxon>Actinomycetes</taxon>
        <taxon>Pseudonocardiales</taxon>
        <taxon>Pseudonocardiaceae</taxon>
        <taxon>Actinosynnema</taxon>
    </lineage>
</organism>
<proteinExistence type="predicted"/>
<dbReference type="AlphaFoldDB" id="C6WBN6"/>
<gene>
    <name evidence="1" type="ordered locus">Amir_1655</name>
</gene>
<evidence type="ECO:0000313" key="2">
    <source>
        <dbReference type="Proteomes" id="UP000002213"/>
    </source>
</evidence>
<accession>C6WBN6</accession>
<dbReference type="EMBL" id="CP001630">
    <property type="protein sequence ID" value="ACU35604.1"/>
    <property type="molecule type" value="Genomic_DNA"/>
</dbReference>
<dbReference type="HOGENOM" id="CLU_1999006_0_0_11"/>
<dbReference type="KEGG" id="ami:Amir_1655"/>
<protein>
    <submittedName>
        <fullName evidence="1">Uncharacterized protein</fullName>
    </submittedName>
</protein>